<evidence type="ECO:0000256" key="2">
    <source>
        <dbReference type="ARBA" id="ARBA00022692"/>
    </source>
</evidence>
<gene>
    <name evidence="10 11" type="primary">LOC112904141</name>
</gene>
<evidence type="ECO:0000259" key="8">
    <source>
        <dbReference type="PROSITE" id="PS50929"/>
    </source>
</evidence>
<evidence type="ECO:0000256" key="1">
    <source>
        <dbReference type="ARBA" id="ARBA00022448"/>
    </source>
</evidence>
<keyword evidence="6 7" id="KW-0472">Membrane</keyword>
<dbReference type="GO" id="GO:0140359">
    <property type="term" value="F:ABC-type transporter activity"/>
    <property type="evidence" value="ECO:0007669"/>
    <property type="project" value="InterPro"/>
</dbReference>
<evidence type="ECO:0000256" key="7">
    <source>
        <dbReference type="SAM" id="Phobius"/>
    </source>
</evidence>
<evidence type="ECO:0000313" key="11">
    <source>
        <dbReference type="RefSeq" id="XP_025829256.1"/>
    </source>
</evidence>
<keyword evidence="1" id="KW-0813">Transport</keyword>
<accession>A0A7F5QVX0</accession>
<dbReference type="PANTHER" id="PTHR24223">
    <property type="entry name" value="ATP-BINDING CASSETTE SUB-FAMILY C"/>
    <property type="match status" value="1"/>
</dbReference>
<dbReference type="InterPro" id="IPR011527">
    <property type="entry name" value="ABC1_TM_dom"/>
</dbReference>
<dbReference type="PROSITE" id="PS50929">
    <property type="entry name" value="ABC_TM1F"/>
    <property type="match status" value="1"/>
</dbReference>
<dbReference type="AlphaFoldDB" id="A0A7F5QVX0"/>
<dbReference type="RefSeq" id="XP_025829256.1">
    <property type="nucleotide sequence ID" value="XM_025973471.1"/>
</dbReference>
<evidence type="ECO:0000256" key="5">
    <source>
        <dbReference type="ARBA" id="ARBA00022989"/>
    </source>
</evidence>
<dbReference type="GeneID" id="112904141"/>
<feature type="transmembrane region" description="Helical" evidence="7">
    <location>
        <begin position="79"/>
        <end position="98"/>
    </location>
</feature>
<dbReference type="SUPFAM" id="SSF90123">
    <property type="entry name" value="ABC transporter transmembrane region"/>
    <property type="match status" value="1"/>
</dbReference>
<evidence type="ECO:0000256" key="4">
    <source>
        <dbReference type="ARBA" id="ARBA00022840"/>
    </source>
</evidence>
<keyword evidence="5 7" id="KW-1133">Transmembrane helix</keyword>
<dbReference type="InterPro" id="IPR036640">
    <property type="entry name" value="ABC1_TM_sf"/>
</dbReference>
<dbReference type="KEGG" id="apln:112904141"/>
<keyword evidence="3" id="KW-0547">Nucleotide-binding</keyword>
<name>A0A7F5QVX0_AGRPL</name>
<dbReference type="Gene3D" id="1.20.1560.10">
    <property type="entry name" value="ABC transporter type 1, transmembrane domain"/>
    <property type="match status" value="1"/>
</dbReference>
<organism evidence="9 11">
    <name type="scientific">Agrilus planipennis</name>
    <name type="common">Emerald ash borer</name>
    <name type="synonym">Agrilus marcopoli</name>
    <dbReference type="NCBI Taxonomy" id="224129"/>
    <lineage>
        <taxon>Eukaryota</taxon>
        <taxon>Metazoa</taxon>
        <taxon>Ecdysozoa</taxon>
        <taxon>Arthropoda</taxon>
        <taxon>Hexapoda</taxon>
        <taxon>Insecta</taxon>
        <taxon>Pterygota</taxon>
        <taxon>Neoptera</taxon>
        <taxon>Endopterygota</taxon>
        <taxon>Coleoptera</taxon>
        <taxon>Polyphaga</taxon>
        <taxon>Elateriformia</taxon>
        <taxon>Buprestoidea</taxon>
        <taxon>Buprestidae</taxon>
        <taxon>Agrilinae</taxon>
        <taxon>Agrilus</taxon>
    </lineage>
</organism>
<dbReference type="Pfam" id="PF00664">
    <property type="entry name" value="ABC_membrane"/>
    <property type="match status" value="1"/>
</dbReference>
<dbReference type="GO" id="GO:0016020">
    <property type="term" value="C:membrane"/>
    <property type="evidence" value="ECO:0007669"/>
    <property type="project" value="InterPro"/>
</dbReference>
<protein>
    <submittedName>
        <fullName evidence="10 11">Multidrug resistance-associated protein 4-like</fullName>
    </submittedName>
</protein>
<evidence type="ECO:0000256" key="6">
    <source>
        <dbReference type="ARBA" id="ARBA00023136"/>
    </source>
</evidence>
<keyword evidence="2 7" id="KW-0812">Transmembrane</keyword>
<feature type="domain" description="ABC transmembrane type-1" evidence="8">
    <location>
        <begin position="90"/>
        <end position="299"/>
    </location>
</feature>
<keyword evidence="9" id="KW-1185">Reference proteome</keyword>
<reference evidence="10 11" key="1">
    <citation type="submission" date="2025-04" db="UniProtKB">
        <authorList>
            <consortium name="RefSeq"/>
        </authorList>
    </citation>
    <scope>IDENTIFICATION</scope>
    <source>
        <tissue evidence="10 11">Entire body</tissue>
    </source>
</reference>
<proteinExistence type="predicted"/>
<sequence>MGNKKGSEKSRHPRKDANPFSVATFCWTIPIFIKGFKKVLEEEDLYGPLKDHESNYLGNKLECAWKKEENNKKSSLWRALFRVFGLRIVFLGFVSLFLEVFVKIAEPLALGKLLDFYTTKDTHVTRNEAYIYACVIAGSSVLYVIISHLYAMENQHLGMQMRVAVCSLIYRKSLKLNQSAFEEVSTGQLVNLLSNDVDRFDSLLLHIHSLWLCPVEIVIIIILIYFHVGFTATLGSIFLVIFLPIQICLGKRISLYRLRTALRTDERVRLMGEIISGINVIKMYSWECYFMKLVKFIRR</sequence>
<evidence type="ECO:0000313" key="10">
    <source>
        <dbReference type="RefSeq" id="XP_025829255.1"/>
    </source>
</evidence>
<dbReference type="RefSeq" id="XP_025829255.1">
    <property type="nucleotide sequence ID" value="XM_025973470.1"/>
</dbReference>
<evidence type="ECO:0000256" key="3">
    <source>
        <dbReference type="ARBA" id="ARBA00022741"/>
    </source>
</evidence>
<evidence type="ECO:0000313" key="9">
    <source>
        <dbReference type="Proteomes" id="UP000192223"/>
    </source>
</evidence>
<dbReference type="InterPro" id="IPR050173">
    <property type="entry name" value="ABC_transporter_C-like"/>
</dbReference>
<dbReference type="OrthoDB" id="6500128at2759"/>
<dbReference type="GO" id="GO:0005524">
    <property type="term" value="F:ATP binding"/>
    <property type="evidence" value="ECO:0007669"/>
    <property type="project" value="UniProtKB-KW"/>
</dbReference>
<keyword evidence="4" id="KW-0067">ATP-binding</keyword>
<feature type="transmembrane region" description="Helical" evidence="7">
    <location>
        <begin position="129"/>
        <end position="152"/>
    </location>
</feature>
<dbReference type="PANTHER" id="PTHR24223:SF448">
    <property type="entry name" value="FI20146P1-RELATED"/>
    <property type="match status" value="1"/>
</dbReference>
<feature type="transmembrane region" description="Helical" evidence="7">
    <location>
        <begin position="203"/>
        <end position="226"/>
    </location>
</feature>
<feature type="transmembrane region" description="Helical" evidence="7">
    <location>
        <begin position="232"/>
        <end position="249"/>
    </location>
</feature>
<dbReference type="Proteomes" id="UP000192223">
    <property type="component" value="Unplaced"/>
</dbReference>